<dbReference type="KEGG" id="lcf:108895018"/>
<sequence>MPAPKRGPTPHDSQPKMRKLDEDGEALPSKTAPATINRSLKTGNSQEKSAAPRTKKKLSTSAEEGNKPAKSSKQSSPSKDPSKTISDPPIKKAKLLNTTSASCGEAPSQKANSKASLKRTASTDSDDELSSDSSKIDLFRERDDGDKARCIRKYSNKAKRKAEESSSDPQETSQGLPSAPTDPVQMDHNYGRFSDLPDSQNVGDANQNEKKESAESLTELRRQEKSDNAAQAESKETSVSVSGSAKTSKHEELKNSESQKLIDNDTLPSSRGILHSAAAAAADAPCITPEAEENEKELSTKSRKDVDDKTLALTAETLCSLSGEVIPSCEGEDEAHETAGSACRPESQTGVSSETEIKETTEFVSEGMDLNRKCKTKESECEMKGVIEAASASAELKDVGIEEKVLSNKANSAPEEILVGNSNPESQTDLSVKIQVTFKEQSKSVHMPDQVPEKITNSCDGVNKVVRKSEEKLEESERKGVEFQSTQSVAGPGSFVEVQLSSGVTNKMTDSCAQILTPDCEAMHGQKQREVLPECVTVQESQIDMGMQTKITSEGMSDSAPGEAAQNQENHRGDDHTTEIPAEDVKVKSTSMEKEKGVNFECATAPSSQNKMDTQTTTTSEQEISNPASAQGQKIQEVGEAVTDVSAEFNKDGVVENSKIVEMQTTSTSQICHAAPKVEIQNQKGDVVSENPEKIESSVCATGPQSQNKIEMHTTSEISNPAPTLEVKRQESPEVSEPTTDISNKANEHPATNCQSTEDEDRVDAECVAAPENQTQVDMQTAATSQELSHLASTVEIQNQMSQEVSESTTDRPDEFHEDQKVENSKFVQNENKANV</sequence>
<protein>
    <submittedName>
        <fullName evidence="3 4">Nucleolar protein dao-5</fullName>
    </submittedName>
</protein>
<feature type="compositionally biased region" description="Polar residues" evidence="1">
    <location>
        <begin position="167"/>
        <end position="176"/>
    </location>
</feature>
<feature type="compositionally biased region" description="Polar residues" evidence="1">
    <location>
        <begin position="795"/>
        <end position="808"/>
    </location>
</feature>
<dbReference type="Proteomes" id="UP000694890">
    <property type="component" value="Linkage group LG24"/>
</dbReference>
<feature type="region of interest" description="Disordered" evidence="1">
    <location>
        <begin position="683"/>
        <end position="765"/>
    </location>
</feature>
<feature type="compositionally biased region" description="Polar residues" evidence="1">
    <location>
        <begin position="737"/>
        <end position="756"/>
    </location>
</feature>
<feature type="compositionally biased region" description="Polar residues" evidence="1">
    <location>
        <begin position="197"/>
        <end position="206"/>
    </location>
</feature>
<feature type="compositionally biased region" description="Polar residues" evidence="1">
    <location>
        <begin position="32"/>
        <end position="48"/>
    </location>
</feature>
<feature type="region of interest" description="Disordered" evidence="1">
    <location>
        <begin position="468"/>
        <end position="488"/>
    </location>
</feature>
<feature type="compositionally biased region" description="Low complexity" evidence="1">
    <location>
        <begin position="68"/>
        <end position="79"/>
    </location>
</feature>
<feature type="region of interest" description="Disordered" evidence="1">
    <location>
        <begin position="795"/>
        <end position="836"/>
    </location>
</feature>
<feature type="region of interest" description="Disordered" evidence="1">
    <location>
        <begin position="1"/>
        <end position="304"/>
    </location>
</feature>
<feature type="compositionally biased region" description="Polar residues" evidence="1">
    <location>
        <begin position="826"/>
        <end position="836"/>
    </location>
</feature>
<evidence type="ECO:0000256" key="1">
    <source>
        <dbReference type="SAM" id="MobiDB-lite"/>
    </source>
</evidence>
<feature type="compositionally biased region" description="Basic and acidic residues" evidence="1">
    <location>
        <begin position="207"/>
        <end position="227"/>
    </location>
</feature>
<feature type="compositionally biased region" description="Polar residues" evidence="1">
    <location>
        <begin position="237"/>
        <end position="246"/>
    </location>
</feature>
<feature type="compositionally biased region" description="Basic and acidic residues" evidence="1">
    <location>
        <begin position="134"/>
        <end position="149"/>
    </location>
</feature>
<feature type="compositionally biased region" description="Basic and acidic residues" evidence="1">
    <location>
        <begin position="468"/>
        <end position="481"/>
    </location>
</feature>
<feature type="compositionally biased region" description="Polar residues" evidence="1">
    <location>
        <begin position="699"/>
        <end position="722"/>
    </location>
</feature>
<dbReference type="RefSeq" id="XP_018549191.1">
    <property type="nucleotide sequence ID" value="XM_018693675.2"/>
</dbReference>
<feature type="compositionally biased region" description="Basic residues" evidence="1">
    <location>
        <begin position="150"/>
        <end position="160"/>
    </location>
</feature>
<name>A0AAJ7Q7W5_LATCA</name>
<accession>A0AAJ7Q7W5</accession>
<evidence type="ECO:0000313" key="4">
    <source>
        <dbReference type="RefSeq" id="XP_018549191.1"/>
    </source>
</evidence>
<feature type="compositionally biased region" description="Basic and acidic residues" evidence="1">
    <location>
        <begin position="569"/>
        <end position="598"/>
    </location>
</feature>
<dbReference type="AlphaFoldDB" id="A0AAJ7Q7W5"/>
<dbReference type="RefSeq" id="XP_018549189.1">
    <property type="nucleotide sequence ID" value="XM_018693673.2"/>
</dbReference>
<evidence type="ECO:0000313" key="5">
    <source>
        <dbReference type="RefSeq" id="XP_018549192.1"/>
    </source>
</evidence>
<feature type="compositionally biased region" description="Basic and acidic residues" evidence="1">
    <location>
        <begin position="248"/>
        <end position="263"/>
    </location>
</feature>
<evidence type="ECO:0000313" key="3">
    <source>
        <dbReference type="RefSeq" id="XP_018549189.1"/>
    </source>
</evidence>
<dbReference type="GeneID" id="108895018"/>
<feature type="region of interest" description="Disordered" evidence="1">
    <location>
        <begin position="331"/>
        <end position="361"/>
    </location>
</feature>
<feature type="compositionally biased region" description="Basic and acidic residues" evidence="1">
    <location>
        <begin position="809"/>
        <end position="824"/>
    </location>
</feature>
<reference evidence="3 4" key="1">
    <citation type="submission" date="2025-04" db="UniProtKB">
        <authorList>
            <consortium name="RefSeq"/>
        </authorList>
    </citation>
    <scope>IDENTIFICATION</scope>
    <source>
        <tissue evidence="3 4">Brain</tissue>
    </source>
</reference>
<dbReference type="RefSeq" id="XP_018549192.1">
    <property type="nucleotide sequence ID" value="XM_018693676.2"/>
</dbReference>
<feature type="region of interest" description="Disordered" evidence="1">
    <location>
        <begin position="552"/>
        <end position="635"/>
    </location>
</feature>
<proteinExistence type="predicted"/>
<feature type="compositionally biased region" description="Polar residues" evidence="1">
    <location>
        <begin position="620"/>
        <end position="634"/>
    </location>
</feature>
<evidence type="ECO:0000313" key="2">
    <source>
        <dbReference type="Proteomes" id="UP000694890"/>
    </source>
</evidence>
<gene>
    <name evidence="3 4 5" type="primary">LOC108895018</name>
</gene>
<organism evidence="2 5">
    <name type="scientific">Lates calcarifer</name>
    <name type="common">Barramundi</name>
    <name type="synonym">Holocentrus calcarifer</name>
    <dbReference type="NCBI Taxonomy" id="8187"/>
    <lineage>
        <taxon>Eukaryota</taxon>
        <taxon>Metazoa</taxon>
        <taxon>Chordata</taxon>
        <taxon>Craniata</taxon>
        <taxon>Vertebrata</taxon>
        <taxon>Euteleostomi</taxon>
        <taxon>Actinopterygii</taxon>
        <taxon>Neopterygii</taxon>
        <taxon>Teleostei</taxon>
        <taxon>Neoteleostei</taxon>
        <taxon>Acanthomorphata</taxon>
        <taxon>Carangaria</taxon>
        <taxon>Carangaria incertae sedis</taxon>
        <taxon>Centropomidae</taxon>
        <taxon>Lates</taxon>
    </lineage>
</organism>